<dbReference type="Gene3D" id="1.20.1250.20">
    <property type="entry name" value="MFS general substrate transporter like domains"/>
    <property type="match status" value="1"/>
</dbReference>
<keyword evidence="2" id="KW-0813">Transport</keyword>
<evidence type="ECO:0000256" key="1">
    <source>
        <dbReference type="ARBA" id="ARBA00004651"/>
    </source>
</evidence>
<feature type="transmembrane region" description="Helical" evidence="7">
    <location>
        <begin position="220"/>
        <end position="238"/>
    </location>
</feature>
<feature type="transmembrane region" description="Helical" evidence="7">
    <location>
        <begin position="20"/>
        <end position="43"/>
    </location>
</feature>
<dbReference type="CDD" id="cd17329">
    <property type="entry name" value="MFS_MdtH_MDR_like"/>
    <property type="match status" value="1"/>
</dbReference>
<feature type="transmembrane region" description="Helical" evidence="7">
    <location>
        <begin position="171"/>
        <end position="189"/>
    </location>
</feature>
<dbReference type="InterPro" id="IPR050171">
    <property type="entry name" value="MFS_Transporters"/>
</dbReference>
<dbReference type="EMBL" id="JBDXMI010000001">
    <property type="protein sequence ID" value="MEO9386668.1"/>
    <property type="molecule type" value="Genomic_DNA"/>
</dbReference>
<evidence type="ECO:0000313" key="10">
    <source>
        <dbReference type="Proteomes" id="UP001462502"/>
    </source>
</evidence>
<evidence type="ECO:0000256" key="3">
    <source>
        <dbReference type="ARBA" id="ARBA00022475"/>
    </source>
</evidence>
<name>A0ABV0IZH1_9NEIS</name>
<evidence type="ECO:0000256" key="6">
    <source>
        <dbReference type="ARBA" id="ARBA00023136"/>
    </source>
</evidence>
<protein>
    <submittedName>
        <fullName evidence="9">MFS transporter</fullName>
    </submittedName>
</protein>
<dbReference type="RefSeq" id="WP_347935440.1">
    <property type="nucleotide sequence ID" value="NZ_CP158160.1"/>
</dbReference>
<evidence type="ECO:0000256" key="5">
    <source>
        <dbReference type="ARBA" id="ARBA00022989"/>
    </source>
</evidence>
<feature type="transmembrane region" description="Helical" evidence="7">
    <location>
        <begin position="377"/>
        <end position="396"/>
    </location>
</feature>
<evidence type="ECO:0000313" key="9">
    <source>
        <dbReference type="EMBL" id="MEO9386668.1"/>
    </source>
</evidence>
<dbReference type="PANTHER" id="PTHR23517">
    <property type="entry name" value="RESISTANCE PROTEIN MDTM, PUTATIVE-RELATED-RELATED"/>
    <property type="match status" value="1"/>
</dbReference>
<dbReference type="InterPro" id="IPR020846">
    <property type="entry name" value="MFS_dom"/>
</dbReference>
<evidence type="ECO:0000256" key="7">
    <source>
        <dbReference type="SAM" id="Phobius"/>
    </source>
</evidence>
<organism evidence="9 10">
    <name type="scientific">Chromobacterium phragmitis</name>
    <dbReference type="NCBI Taxonomy" id="2202141"/>
    <lineage>
        <taxon>Bacteria</taxon>
        <taxon>Pseudomonadati</taxon>
        <taxon>Pseudomonadota</taxon>
        <taxon>Betaproteobacteria</taxon>
        <taxon>Neisseriales</taxon>
        <taxon>Chromobacteriaceae</taxon>
        <taxon>Chromobacterium</taxon>
    </lineage>
</organism>
<dbReference type="Pfam" id="PF07690">
    <property type="entry name" value="MFS_1"/>
    <property type="match status" value="1"/>
</dbReference>
<dbReference type="InterPro" id="IPR036259">
    <property type="entry name" value="MFS_trans_sf"/>
</dbReference>
<feature type="transmembrane region" description="Helical" evidence="7">
    <location>
        <begin position="49"/>
        <end position="71"/>
    </location>
</feature>
<feature type="transmembrane region" description="Helical" evidence="7">
    <location>
        <begin position="83"/>
        <end position="101"/>
    </location>
</feature>
<feature type="domain" description="Major facilitator superfamily (MFS) profile" evidence="8">
    <location>
        <begin position="16"/>
        <end position="401"/>
    </location>
</feature>
<dbReference type="InterPro" id="IPR011701">
    <property type="entry name" value="MFS"/>
</dbReference>
<keyword evidence="5 7" id="KW-1133">Transmembrane helix</keyword>
<dbReference type="PROSITE" id="PS50850">
    <property type="entry name" value="MFS"/>
    <property type="match status" value="1"/>
</dbReference>
<evidence type="ECO:0000259" key="8">
    <source>
        <dbReference type="PROSITE" id="PS50850"/>
    </source>
</evidence>
<feature type="transmembrane region" description="Helical" evidence="7">
    <location>
        <begin position="258"/>
        <end position="277"/>
    </location>
</feature>
<feature type="transmembrane region" description="Helical" evidence="7">
    <location>
        <begin position="312"/>
        <end position="334"/>
    </location>
</feature>
<feature type="transmembrane region" description="Helical" evidence="7">
    <location>
        <begin position="107"/>
        <end position="129"/>
    </location>
</feature>
<dbReference type="InterPro" id="IPR005829">
    <property type="entry name" value="Sugar_transporter_CS"/>
</dbReference>
<keyword evidence="10" id="KW-1185">Reference proteome</keyword>
<reference evidence="9 10" key="1">
    <citation type="submission" date="2024-05" db="EMBL/GenBank/DDBJ databases">
        <authorList>
            <person name="De Oliveira J.P."/>
            <person name="Noriler S.A."/>
            <person name="De Oliveira A.G."/>
            <person name="Sipoli D.S."/>
        </authorList>
    </citation>
    <scope>NUCLEOTIDE SEQUENCE [LARGE SCALE GENOMIC DNA]</scope>
    <source>
        <strain evidence="9 10">LABIM192</strain>
    </source>
</reference>
<comment type="subcellular location">
    <subcellularLocation>
        <location evidence="1">Cell membrane</location>
        <topology evidence="1">Multi-pass membrane protein</topology>
    </subcellularLocation>
</comment>
<proteinExistence type="predicted"/>
<evidence type="ECO:0000256" key="2">
    <source>
        <dbReference type="ARBA" id="ARBA00022448"/>
    </source>
</evidence>
<keyword evidence="4 7" id="KW-0812">Transmembrane</keyword>
<feature type="transmembrane region" description="Helical" evidence="7">
    <location>
        <begin position="289"/>
        <end position="306"/>
    </location>
</feature>
<dbReference type="SUPFAM" id="SSF103473">
    <property type="entry name" value="MFS general substrate transporter"/>
    <property type="match status" value="1"/>
</dbReference>
<dbReference type="Proteomes" id="UP001462502">
    <property type="component" value="Unassembled WGS sequence"/>
</dbReference>
<evidence type="ECO:0000256" key="4">
    <source>
        <dbReference type="ARBA" id="ARBA00022692"/>
    </source>
</evidence>
<feature type="transmembrane region" description="Helical" evidence="7">
    <location>
        <begin position="141"/>
        <end position="165"/>
    </location>
</feature>
<comment type="caution">
    <text evidence="9">The sequence shown here is derived from an EMBL/GenBank/DDBJ whole genome shotgun (WGS) entry which is preliminary data.</text>
</comment>
<keyword evidence="3" id="KW-1003">Cell membrane</keyword>
<gene>
    <name evidence="9" type="ORF">ABI908_21450</name>
</gene>
<keyword evidence="6 7" id="KW-0472">Membrane</keyword>
<dbReference type="PROSITE" id="PS00216">
    <property type="entry name" value="SUGAR_TRANSPORT_1"/>
    <property type="match status" value="1"/>
</dbReference>
<dbReference type="PANTHER" id="PTHR23517:SF2">
    <property type="entry name" value="MULTIDRUG RESISTANCE PROTEIN MDTH"/>
    <property type="match status" value="1"/>
</dbReference>
<sequence length="410" mass="43794">MASVFTWQRFRGLTPEIHLVLAGTFLVRMAYFMVWPFLAVILYRKFHLSATSIGMMLTCASLLGAAAGLLSGYHSDRVGRRKVILAGCALGAIAFFGLALAEHPAVYLLAIAGVAIGNALLESTSKALLGDKIADARDRELAFYVRYFMINAGVAVGALIGVWLGLSGKQWAFSVTACVYVGYWLLLVAKLRDSAPRAPQAGRARPGFAAACGQVFRDRVFLLLLLSNVAMAFVYANFDSSLVQYLTRSRAPQLMAMISTLVAVNAVTVIFGQFPILRMMEPLRPRQRIVIGVALMGASQLLFAAAPVSSLAAFILATFILSVGELIAFPTFSVEVDRNTPDHLRGTYFGASNLYSLGTALAPVLGGLCLDHFGGGALYLGLAAVCALVALFNRAASAEPALSPARQAQE</sequence>
<accession>A0ABV0IZH1</accession>
<feature type="transmembrane region" description="Helical" evidence="7">
    <location>
        <begin position="346"/>
        <end position="365"/>
    </location>
</feature>